<keyword evidence="7" id="KW-0547">Nucleotide-binding</keyword>
<dbReference type="PANTHER" id="PTHR33540">
    <property type="entry name" value="TRNA THREONYLCARBAMOYLADENOSINE BIOSYNTHESIS PROTEIN TSAE"/>
    <property type="match status" value="1"/>
</dbReference>
<keyword evidence="9" id="KW-0460">Magnesium</keyword>
<dbReference type="NCBIfam" id="TIGR00150">
    <property type="entry name" value="T6A_YjeE"/>
    <property type="match status" value="1"/>
</dbReference>
<keyword evidence="6" id="KW-0479">Metal-binding</keyword>
<keyword evidence="4" id="KW-0963">Cytoplasm</keyword>
<sequence length="134" mass="15534">MERTYLLSEIDAVAKELLQNSRSKTILFYGEMGAGKTTLINSILKILGAEDAGSSPTFSLVNVYETENGTVNHFDFYRIKDESEAWDLGFEEYLESNAWNLIEWPEKIQNFIEEEYQKVQIITLDSEERMLKFC</sequence>
<evidence type="ECO:0000256" key="4">
    <source>
        <dbReference type="ARBA" id="ARBA00022490"/>
    </source>
</evidence>
<dbReference type="Proteomes" id="UP000199448">
    <property type="component" value="Unassembled WGS sequence"/>
</dbReference>
<organism evidence="11 12">
    <name type="scientific">Salinimicrobium catena</name>
    <dbReference type="NCBI Taxonomy" id="390640"/>
    <lineage>
        <taxon>Bacteria</taxon>
        <taxon>Pseudomonadati</taxon>
        <taxon>Bacteroidota</taxon>
        <taxon>Flavobacteriia</taxon>
        <taxon>Flavobacteriales</taxon>
        <taxon>Flavobacteriaceae</taxon>
        <taxon>Salinimicrobium</taxon>
    </lineage>
</organism>
<keyword evidence="12" id="KW-1185">Reference proteome</keyword>
<dbReference type="AlphaFoldDB" id="A0A1H5M9E4"/>
<evidence type="ECO:0000256" key="5">
    <source>
        <dbReference type="ARBA" id="ARBA00022694"/>
    </source>
</evidence>
<dbReference type="EMBL" id="FNUG01000002">
    <property type="protein sequence ID" value="SEE85311.1"/>
    <property type="molecule type" value="Genomic_DNA"/>
</dbReference>
<comment type="similarity">
    <text evidence="2">Belongs to the TsaE family.</text>
</comment>
<dbReference type="Gene3D" id="3.40.50.300">
    <property type="entry name" value="P-loop containing nucleotide triphosphate hydrolases"/>
    <property type="match status" value="1"/>
</dbReference>
<comment type="subcellular location">
    <subcellularLocation>
        <location evidence="1">Cytoplasm</location>
    </subcellularLocation>
</comment>
<proteinExistence type="inferred from homology"/>
<dbReference type="SUPFAM" id="SSF52540">
    <property type="entry name" value="P-loop containing nucleoside triphosphate hydrolases"/>
    <property type="match status" value="1"/>
</dbReference>
<dbReference type="PANTHER" id="PTHR33540:SF2">
    <property type="entry name" value="TRNA THREONYLCARBAMOYLADENOSINE BIOSYNTHESIS PROTEIN TSAE"/>
    <property type="match status" value="1"/>
</dbReference>
<protein>
    <recommendedName>
        <fullName evidence="3">tRNA threonylcarbamoyladenosine biosynthesis protein TsaE</fullName>
    </recommendedName>
    <alternativeName>
        <fullName evidence="10">t(6)A37 threonylcarbamoyladenosine biosynthesis protein TsaE</fullName>
    </alternativeName>
</protein>
<evidence type="ECO:0000313" key="11">
    <source>
        <dbReference type="EMBL" id="SEE85311.1"/>
    </source>
</evidence>
<evidence type="ECO:0000313" key="12">
    <source>
        <dbReference type="Proteomes" id="UP000199448"/>
    </source>
</evidence>
<name>A0A1H5M9E4_9FLAO</name>
<reference evidence="11 12" key="1">
    <citation type="submission" date="2016-10" db="EMBL/GenBank/DDBJ databases">
        <authorList>
            <person name="de Groot N.N."/>
        </authorList>
    </citation>
    <scope>NUCLEOTIDE SEQUENCE [LARGE SCALE GENOMIC DNA]</scope>
    <source>
        <strain evidence="11 12">DSM 23553</strain>
    </source>
</reference>
<dbReference type="GO" id="GO:0046872">
    <property type="term" value="F:metal ion binding"/>
    <property type="evidence" value="ECO:0007669"/>
    <property type="project" value="UniProtKB-KW"/>
</dbReference>
<dbReference type="GO" id="GO:0005737">
    <property type="term" value="C:cytoplasm"/>
    <property type="evidence" value="ECO:0007669"/>
    <property type="project" value="UniProtKB-SubCell"/>
</dbReference>
<evidence type="ECO:0000256" key="3">
    <source>
        <dbReference type="ARBA" id="ARBA00019010"/>
    </source>
</evidence>
<keyword evidence="8" id="KW-0067">ATP-binding</keyword>
<gene>
    <name evidence="11" type="ORF">SAMN04488034_102597</name>
</gene>
<dbReference type="GO" id="GO:0002949">
    <property type="term" value="P:tRNA threonylcarbamoyladenosine modification"/>
    <property type="evidence" value="ECO:0007669"/>
    <property type="project" value="InterPro"/>
</dbReference>
<evidence type="ECO:0000256" key="2">
    <source>
        <dbReference type="ARBA" id="ARBA00007599"/>
    </source>
</evidence>
<dbReference type="STRING" id="390640.SAMN04488034_102597"/>
<evidence type="ECO:0000256" key="1">
    <source>
        <dbReference type="ARBA" id="ARBA00004496"/>
    </source>
</evidence>
<dbReference type="InterPro" id="IPR003442">
    <property type="entry name" value="T6A_TsaE"/>
</dbReference>
<dbReference type="GO" id="GO:0005524">
    <property type="term" value="F:ATP binding"/>
    <property type="evidence" value="ECO:0007669"/>
    <property type="project" value="UniProtKB-KW"/>
</dbReference>
<evidence type="ECO:0000256" key="7">
    <source>
        <dbReference type="ARBA" id="ARBA00022741"/>
    </source>
</evidence>
<dbReference type="InterPro" id="IPR027417">
    <property type="entry name" value="P-loop_NTPase"/>
</dbReference>
<accession>A0A1H5M9E4</accession>
<dbReference type="Pfam" id="PF02367">
    <property type="entry name" value="TsaE"/>
    <property type="match status" value="1"/>
</dbReference>
<evidence type="ECO:0000256" key="6">
    <source>
        <dbReference type="ARBA" id="ARBA00022723"/>
    </source>
</evidence>
<evidence type="ECO:0000256" key="8">
    <source>
        <dbReference type="ARBA" id="ARBA00022840"/>
    </source>
</evidence>
<keyword evidence="5" id="KW-0819">tRNA processing</keyword>
<evidence type="ECO:0000256" key="9">
    <source>
        <dbReference type="ARBA" id="ARBA00022842"/>
    </source>
</evidence>
<evidence type="ECO:0000256" key="10">
    <source>
        <dbReference type="ARBA" id="ARBA00032441"/>
    </source>
</evidence>
<dbReference type="OrthoDB" id="9815896at2"/>
<dbReference type="RefSeq" id="WP_093112888.1">
    <property type="nucleotide sequence ID" value="NZ_FNGG01000002.1"/>
</dbReference>